<name>A0A811UJ34_CERCA</name>
<organism evidence="1 2">
    <name type="scientific">Ceratitis capitata</name>
    <name type="common">Mediterranean fruit fly</name>
    <name type="synonym">Tephritis capitata</name>
    <dbReference type="NCBI Taxonomy" id="7213"/>
    <lineage>
        <taxon>Eukaryota</taxon>
        <taxon>Metazoa</taxon>
        <taxon>Ecdysozoa</taxon>
        <taxon>Arthropoda</taxon>
        <taxon>Hexapoda</taxon>
        <taxon>Insecta</taxon>
        <taxon>Pterygota</taxon>
        <taxon>Neoptera</taxon>
        <taxon>Endopterygota</taxon>
        <taxon>Diptera</taxon>
        <taxon>Brachycera</taxon>
        <taxon>Muscomorpha</taxon>
        <taxon>Tephritoidea</taxon>
        <taxon>Tephritidae</taxon>
        <taxon>Ceratitis</taxon>
        <taxon>Ceratitis</taxon>
    </lineage>
</organism>
<accession>A0A811UJ34</accession>
<proteinExistence type="predicted"/>
<dbReference type="Proteomes" id="UP000606786">
    <property type="component" value="Unassembled WGS sequence"/>
</dbReference>
<evidence type="ECO:0000313" key="2">
    <source>
        <dbReference type="Proteomes" id="UP000606786"/>
    </source>
</evidence>
<sequence>MDFFSLEFPYLNPFITTPIKYPDITDTNLQSPTVELTCRQATITNTNSSYLTRRHTAWKHSVHFVKLKFDKSQQ</sequence>
<dbReference type="EMBL" id="CAJHJT010000012">
    <property type="protein sequence ID" value="CAD6998740.1"/>
    <property type="molecule type" value="Genomic_DNA"/>
</dbReference>
<dbReference type="AlphaFoldDB" id="A0A811UJ34"/>
<comment type="caution">
    <text evidence="1">The sequence shown here is derived from an EMBL/GenBank/DDBJ whole genome shotgun (WGS) entry which is preliminary data.</text>
</comment>
<gene>
    <name evidence="1" type="ORF">CCAP1982_LOCUS7295</name>
</gene>
<evidence type="ECO:0000313" key="1">
    <source>
        <dbReference type="EMBL" id="CAD6998740.1"/>
    </source>
</evidence>
<reference evidence="1" key="1">
    <citation type="submission" date="2020-11" db="EMBL/GenBank/DDBJ databases">
        <authorList>
            <person name="Whitehead M."/>
        </authorList>
    </citation>
    <scope>NUCLEOTIDE SEQUENCE</scope>
    <source>
        <strain evidence="1">EGII</strain>
    </source>
</reference>
<keyword evidence="2" id="KW-1185">Reference proteome</keyword>
<protein>
    <submittedName>
        <fullName evidence="1">(Mediterranean fruit fly) hypothetical protein</fullName>
    </submittedName>
</protein>